<dbReference type="GO" id="GO:0019236">
    <property type="term" value="P:response to pheromone"/>
    <property type="evidence" value="ECO:0007669"/>
    <property type="project" value="InterPro"/>
</dbReference>
<dbReference type="InterPro" id="IPR047831">
    <property type="entry name" value="GPR180/TMEM145"/>
</dbReference>
<evidence type="ECO:0000259" key="3">
    <source>
        <dbReference type="Pfam" id="PF10192"/>
    </source>
</evidence>
<feature type="transmembrane region" description="Helical" evidence="1">
    <location>
        <begin position="298"/>
        <end position="316"/>
    </location>
</feature>
<feature type="chain" id="PRO_5004590555" description="GPR180/TMEM145 transmembrane domain-containing protein" evidence="2">
    <location>
        <begin position="20"/>
        <end position="490"/>
    </location>
</feature>
<dbReference type="GO" id="GO:0007186">
    <property type="term" value="P:G protein-coupled receptor signaling pathway"/>
    <property type="evidence" value="ECO:0007669"/>
    <property type="project" value="InterPro"/>
</dbReference>
<feature type="transmembrane region" description="Helical" evidence="1">
    <location>
        <begin position="323"/>
        <end position="342"/>
    </location>
</feature>
<proteinExistence type="predicted"/>
<reference evidence="4" key="2">
    <citation type="submission" date="2015-02" db="UniProtKB">
        <authorList>
            <consortium name="EnsemblMetazoa"/>
        </authorList>
    </citation>
    <scope>IDENTIFICATION</scope>
</reference>
<dbReference type="PANTHER" id="PTHR23252">
    <property type="entry name" value="INTIMAL THICKNESS RECEPTOR-RELATED"/>
    <property type="match status" value="1"/>
</dbReference>
<dbReference type="EMBL" id="JH432201">
    <property type="status" value="NOT_ANNOTATED_CDS"/>
    <property type="molecule type" value="Genomic_DNA"/>
</dbReference>
<evidence type="ECO:0000313" key="4">
    <source>
        <dbReference type="EnsemblMetazoa" id="SMAR012892-PA"/>
    </source>
</evidence>
<feature type="transmembrane region" description="Helical" evidence="1">
    <location>
        <begin position="394"/>
        <end position="421"/>
    </location>
</feature>
<feature type="transmembrane region" description="Helical" evidence="1">
    <location>
        <begin position="362"/>
        <end position="382"/>
    </location>
</feature>
<feature type="transmembrane region" description="Helical" evidence="1">
    <location>
        <begin position="215"/>
        <end position="235"/>
    </location>
</feature>
<feature type="transmembrane region" description="Helical" evidence="1">
    <location>
        <begin position="427"/>
        <end position="448"/>
    </location>
</feature>
<dbReference type="HOGENOM" id="CLU_028995_0_0_1"/>
<reference evidence="5" key="1">
    <citation type="submission" date="2011-05" db="EMBL/GenBank/DDBJ databases">
        <authorList>
            <person name="Richards S.R."/>
            <person name="Qu J."/>
            <person name="Jiang H."/>
            <person name="Jhangiani S.N."/>
            <person name="Agravi P."/>
            <person name="Goodspeed R."/>
            <person name="Gross S."/>
            <person name="Mandapat C."/>
            <person name="Jackson L."/>
            <person name="Mathew T."/>
            <person name="Pu L."/>
            <person name="Thornton R."/>
            <person name="Saada N."/>
            <person name="Wilczek-Boney K.B."/>
            <person name="Lee S."/>
            <person name="Kovar C."/>
            <person name="Wu Y."/>
            <person name="Scherer S.E."/>
            <person name="Worley K.C."/>
            <person name="Muzny D.M."/>
            <person name="Gibbs R."/>
        </authorList>
    </citation>
    <scope>NUCLEOTIDE SEQUENCE</scope>
    <source>
        <strain evidence="5">Brora</strain>
    </source>
</reference>
<protein>
    <recommendedName>
        <fullName evidence="3">GPR180/TMEM145 transmembrane domain-containing protein</fullName>
    </recommendedName>
</protein>
<dbReference type="AlphaFoldDB" id="T1JGC1"/>
<feature type="transmembrane region" description="Helical" evidence="1">
    <location>
        <begin position="242"/>
        <end position="263"/>
    </location>
</feature>
<dbReference type="PhylomeDB" id="T1JGC1"/>
<evidence type="ECO:0000313" key="5">
    <source>
        <dbReference type="Proteomes" id="UP000014500"/>
    </source>
</evidence>
<dbReference type="Pfam" id="PF10192">
    <property type="entry name" value="GPR180-TMEM145_TM"/>
    <property type="match status" value="1"/>
</dbReference>
<organism evidence="4 5">
    <name type="scientific">Strigamia maritima</name>
    <name type="common">European centipede</name>
    <name type="synonym">Geophilus maritimus</name>
    <dbReference type="NCBI Taxonomy" id="126957"/>
    <lineage>
        <taxon>Eukaryota</taxon>
        <taxon>Metazoa</taxon>
        <taxon>Ecdysozoa</taxon>
        <taxon>Arthropoda</taxon>
        <taxon>Myriapoda</taxon>
        <taxon>Chilopoda</taxon>
        <taxon>Pleurostigmophora</taxon>
        <taxon>Geophilomorpha</taxon>
        <taxon>Linotaeniidae</taxon>
        <taxon>Strigamia</taxon>
    </lineage>
</organism>
<keyword evidence="2" id="KW-0732">Signal</keyword>
<keyword evidence="5" id="KW-1185">Reference proteome</keyword>
<evidence type="ECO:0000256" key="2">
    <source>
        <dbReference type="SAM" id="SignalP"/>
    </source>
</evidence>
<keyword evidence="1" id="KW-0812">Transmembrane</keyword>
<evidence type="ECO:0000256" key="1">
    <source>
        <dbReference type="SAM" id="Phobius"/>
    </source>
</evidence>
<dbReference type="eggNOG" id="KOG4290">
    <property type="taxonomic scope" value="Eukaryota"/>
</dbReference>
<keyword evidence="1" id="KW-1133">Transmembrane helix</keyword>
<dbReference type="PANTHER" id="PTHR23252:SF43">
    <property type="entry name" value="INTIMAL THICKNESS RELATED RECEPTOR IRP DOMAIN-CONTAINING PROTEIN"/>
    <property type="match status" value="1"/>
</dbReference>
<keyword evidence="1" id="KW-0472">Membrane</keyword>
<feature type="domain" description="GPR180/TMEM145 transmembrane" evidence="3">
    <location>
        <begin position="216"/>
        <end position="443"/>
    </location>
</feature>
<dbReference type="OMA" id="HQFSFEE"/>
<dbReference type="InterPro" id="IPR019336">
    <property type="entry name" value="GPR180/TMEM145_TM"/>
</dbReference>
<accession>T1JGC1</accession>
<feature type="signal peptide" evidence="2">
    <location>
        <begin position="1"/>
        <end position="19"/>
    </location>
</feature>
<dbReference type="EnsemblMetazoa" id="SMAR012892-RA">
    <property type="protein sequence ID" value="SMAR012892-PA"/>
    <property type="gene ID" value="SMAR012892"/>
</dbReference>
<dbReference type="Proteomes" id="UP000014500">
    <property type="component" value="Unassembled WGS sequence"/>
</dbReference>
<sequence length="490" mass="57265">MFRQLCILLLVTTFTNVLGLHVKGTWKTREPFLFVAKFGFQKTNNFDKSNTQGYIFGNVTTRTNFSHPLTFVVADKTYFIDFYKNRMQLFNAKQNACQEMFKVINTIAYDAQCFDDGVEDFLRKIPCPDGKICTDEDVPDRVVPGFQFTYGIQDLEPRFWYLSMVSCYRNSCSWTSDPTLDIEIDFDIWLVNGNPFNNHHNPFKYQFSFDRQDCAVIYVIFLILYWVLVPIQICAVMRQKHLITRLFTLSLLLEPVGILFNVIHNVTFAFNGEGNVSLSVLGDIMDILSQVTRITNDHTFFMLLLLLLAKGWAITSQELIHKFILFFVWSIYLCVNIMLYVWNKTEVDVIQDIDEYQTWPGGLSLLIRLSIMAWFLFELRTTMLYEHNKQKLQFFLHFGASSLVWFVYLPLLVLIAIHISALWRFKLMLGIMYSVDFVAFAVMTHLLWPTRSEQYFQLSSETDITEELEEFNEAPHIVNGQNGKCTNPRI</sequence>
<name>T1JGC1_STRMM</name>